<proteinExistence type="predicted"/>
<dbReference type="AlphaFoldDB" id="A0A371HYR4"/>
<evidence type="ECO:0000313" key="2">
    <source>
        <dbReference type="Proteomes" id="UP000257109"/>
    </source>
</evidence>
<comment type="caution">
    <text evidence="1">The sequence shown here is derived from an EMBL/GenBank/DDBJ whole genome shotgun (WGS) entry which is preliminary data.</text>
</comment>
<sequence>MIPQYGVQSVEGVQVLSLRWRLLEVIDQYSRCDLVKGNRAWTNSAEPPQSLPGSLPALVYFLPYFYIQIPVYVSGRLCPRPAELILSSSNIPYDFDPEIELTLRKLRKVDNIVVSTNSSLNTSSTFENSVFATNTTNSSDFSTTNSFSRLNNS</sequence>
<name>A0A371HYR4_MUCPR</name>
<evidence type="ECO:0000313" key="1">
    <source>
        <dbReference type="EMBL" id="RDY07928.1"/>
    </source>
</evidence>
<gene>
    <name evidence="1" type="ORF">CR513_07903</name>
</gene>
<keyword evidence="2" id="KW-1185">Reference proteome</keyword>
<dbReference type="Proteomes" id="UP000257109">
    <property type="component" value="Unassembled WGS sequence"/>
</dbReference>
<dbReference type="EMBL" id="QJKJ01001373">
    <property type="protein sequence ID" value="RDY07928.1"/>
    <property type="molecule type" value="Genomic_DNA"/>
</dbReference>
<accession>A0A371HYR4</accession>
<protein>
    <submittedName>
        <fullName evidence="1">Uncharacterized protein</fullName>
    </submittedName>
</protein>
<feature type="non-terminal residue" evidence="1">
    <location>
        <position position="1"/>
    </location>
</feature>
<organism evidence="1 2">
    <name type="scientific">Mucuna pruriens</name>
    <name type="common">Velvet bean</name>
    <name type="synonym">Dolichos pruriens</name>
    <dbReference type="NCBI Taxonomy" id="157652"/>
    <lineage>
        <taxon>Eukaryota</taxon>
        <taxon>Viridiplantae</taxon>
        <taxon>Streptophyta</taxon>
        <taxon>Embryophyta</taxon>
        <taxon>Tracheophyta</taxon>
        <taxon>Spermatophyta</taxon>
        <taxon>Magnoliopsida</taxon>
        <taxon>eudicotyledons</taxon>
        <taxon>Gunneridae</taxon>
        <taxon>Pentapetalae</taxon>
        <taxon>rosids</taxon>
        <taxon>fabids</taxon>
        <taxon>Fabales</taxon>
        <taxon>Fabaceae</taxon>
        <taxon>Papilionoideae</taxon>
        <taxon>50 kb inversion clade</taxon>
        <taxon>NPAAA clade</taxon>
        <taxon>indigoferoid/millettioid clade</taxon>
        <taxon>Phaseoleae</taxon>
        <taxon>Mucuna</taxon>
    </lineage>
</organism>
<reference evidence="1" key="1">
    <citation type="submission" date="2018-05" db="EMBL/GenBank/DDBJ databases">
        <title>Draft genome of Mucuna pruriens seed.</title>
        <authorList>
            <person name="Nnadi N.E."/>
            <person name="Vos R."/>
            <person name="Hasami M.H."/>
            <person name="Devisetty U.K."/>
            <person name="Aguiy J.C."/>
        </authorList>
    </citation>
    <scope>NUCLEOTIDE SEQUENCE [LARGE SCALE GENOMIC DNA]</scope>
    <source>
        <strain evidence="1">JCA_2017</strain>
    </source>
</reference>